<dbReference type="Proteomes" id="UP000015106">
    <property type="component" value="Chromosome 2"/>
</dbReference>
<name>A0A8R7TMC4_TRIUA</name>
<evidence type="ECO:0000313" key="2">
    <source>
        <dbReference type="Proteomes" id="UP000015106"/>
    </source>
</evidence>
<sequence>MRKGEMQNCPNTAISFNKLGLFEDIGKQLRNNLANTETSIHLPYLRRGEACLEVMAKATFHCFYELWVECQRLHAVAAIGAALTIPSSSGFPSSISYSIVDLITQELGPFPMNSNLTMPGIPSKQQAVTSPVYSFAASLWSLASHVCRLWCSTLAD</sequence>
<keyword evidence="2" id="KW-1185">Reference proteome</keyword>
<dbReference type="Gramene" id="TuG1812G0200004962.01.T01">
    <property type="protein sequence ID" value="TuG1812G0200004962.01.T01"/>
    <property type="gene ID" value="TuG1812G0200004962.01"/>
</dbReference>
<protein>
    <submittedName>
        <fullName evidence="1">Uncharacterized protein</fullName>
    </submittedName>
</protein>
<dbReference type="AlphaFoldDB" id="A0A8R7TMC4"/>
<reference evidence="1" key="2">
    <citation type="submission" date="2018-03" db="EMBL/GenBank/DDBJ databases">
        <title>The Triticum urartu genome reveals the dynamic nature of wheat genome evolution.</title>
        <authorList>
            <person name="Ling H."/>
            <person name="Ma B."/>
            <person name="Shi X."/>
            <person name="Liu H."/>
            <person name="Dong L."/>
            <person name="Sun H."/>
            <person name="Cao Y."/>
            <person name="Gao Q."/>
            <person name="Zheng S."/>
            <person name="Li Y."/>
            <person name="Yu Y."/>
            <person name="Du H."/>
            <person name="Qi M."/>
            <person name="Li Y."/>
            <person name="Yu H."/>
            <person name="Cui Y."/>
            <person name="Wang N."/>
            <person name="Chen C."/>
            <person name="Wu H."/>
            <person name="Zhao Y."/>
            <person name="Zhang J."/>
            <person name="Li Y."/>
            <person name="Zhou W."/>
            <person name="Zhang B."/>
            <person name="Hu W."/>
            <person name="Eijk M."/>
            <person name="Tang J."/>
            <person name="Witsenboer H."/>
            <person name="Zhao S."/>
            <person name="Li Z."/>
            <person name="Zhang A."/>
            <person name="Wang D."/>
            <person name="Liang C."/>
        </authorList>
    </citation>
    <scope>NUCLEOTIDE SEQUENCE [LARGE SCALE GENOMIC DNA]</scope>
    <source>
        <strain evidence="1">cv. G1812</strain>
    </source>
</reference>
<organism evidence="1 2">
    <name type="scientific">Triticum urartu</name>
    <name type="common">Red wild einkorn</name>
    <name type="synonym">Crithodium urartu</name>
    <dbReference type="NCBI Taxonomy" id="4572"/>
    <lineage>
        <taxon>Eukaryota</taxon>
        <taxon>Viridiplantae</taxon>
        <taxon>Streptophyta</taxon>
        <taxon>Embryophyta</taxon>
        <taxon>Tracheophyta</taxon>
        <taxon>Spermatophyta</taxon>
        <taxon>Magnoliopsida</taxon>
        <taxon>Liliopsida</taxon>
        <taxon>Poales</taxon>
        <taxon>Poaceae</taxon>
        <taxon>BOP clade</taxon>
        <taxon>Pooideae</taxon>
        <taxon>Triticodae</taxon>
        <taxon>Triticeae</taxon>
        <taxon>Triticinae</taxon>
        <taxon>Triticum</taxon>
    </lineage>
</organism>
<dbReference type="EnsemblPlants" id="TuG1812G0200004962.01.T01">
    <property type="protein sequence ID" value="TuG1812G0200004962.01.T01"/>
    <property type="gene ID" value="TuG1812G0200004962.01"/>
</dbReference>
<evidence type="ECO:0000313" key="1">
    <source>
        <dbReference type="EnsemblPlants" id="TuG1812G0200004962.01.T01"/>
    </source>
</evidence>
<proteinExistence type="predicted"/>
<accession>A0A8R7TMC4</accession>
<reference evidence="1" key="3">
    <citation type="submission" date="2022-06" db="UniProtKB">
        <authorList>
            <consortium name="EnsemblPlants"/>
        </authorList>
    </citation>
    <scope>IDENTIFICATION</scope>
</reference>
<reference evidence="2" key="1">
    <citation type="journal article" date="2013" name="Nature">
        <title>Draft genome of the wheat A-genome progenitor Triticum urartu.</title>
        <authorList>
            <person name="Ling H.Q."/>
            <person name="Zhao S."/>
            <person name="Liu D."/>
            <person name="Wang J."/>
            <person name="Sun H."/>
            <person name="Zhang C."/>
            <person name="Fan H."/>
            <person name="Li D."/>
            <person name="Dong L."/>
            <person name="Tao Y."/>
            <person name="Gao C."/>
            <person name="Wu H."/>
            <person name="Li Y."/>
            <person name="Cui Y."/>
            <person name="Guo X."/>
            <person name="Zheng S."/>
            <person name="Wang B."/>
            <person name="Yu K."/>
            <person name="Liang Q."/>
            <person name="Yang W."/>
            <person name="Lou X."/>
            <person name="Chen J."/>
            <person name="Feng M."/>
            <person name="Jian J."/>
            <person name="Zhang X."/>
            <person name="Luo G."/>
            <person name="Jiang Y."/>
            <person name="Liu J."/>
            <person name="Wang Z."/>
            <person name="Sha Y."/>
            <person name="Zhang B."/>
            <person name="Wu H."/>
            <person name="Tang D."/>
            <person name="Shen Q."/>
            <person name="Xue P."/>
            <person name="Zou S."/>
            <person name="Wang X."/>
            <person name="Liu X."/>
            <person name="Wang F."/>
            <person name="Yang Y."/>
            <person name="An X."/>
            <person name="Dong Z."/>
            <person name="Zhang K."/>
            <person name="Zhang X."/>
            <person name="Luo M.C."/>
            <person name="Dvorak J."/>
            <person name="Tong Y."/>
            <person name="Wang J."/>
            <person name="Yang H."/>
            <person name="Li Z."/>
            <person name="Wang D."/>
            <person name="Zhang A."/>
            <person name="Wang J."/>
        </authorList>
    </citation>
    <scope>NUCLEOTIDE SEQUENCE</scope>
    <source>
        <strain evidence="2">cv. G1812</strain>
    </source>
</reference>